<evidence type="ECO:0000256" key="1">
    <source>
        <dbReference type="SAM" id="SignalP"/>
    </source>
</evidence>
<name>A0A4Y8MY16_9BURK</name>
<protein>
    <submittedName>
        <fullName evidence="2">Uncharacterized protein</fullName>
    </submittedName>
</protein>
<accession>A0A4Y8MY16</accession>
<dbReference type="AlphaFoldDB" id="A0A4Y8MY16"/>
<feature type="chain" id="PRO_5021223076" evidence="1">
    <location>
        <begin position="35"/>
        <end position="128"/>
    </location>
</feature>
<sequence length="128" mass="13539">MRRIHDARQQFRRALLATTAVVVFTLTTSGFAAADDAKSFVDAQKPGGTVKLYSAPGEKEGVMDAPTLPLAVDGPSEHGFYPVKVNGKSYWVDGMSVKVVRNAQIARCSESAGVQSAATLGAASNRCH</sequence>
<keyword evidence="1" id="KW-0732">Signal</keyword>
<comment type="caution">
    <text evidence="2">The sequence shown here is derived from an EMBL/GenBank/DDBJ whole genome shotgun (WGS) entry which is preliminary data.</text>
</comment>
<evidence type="ECO:0000313" key="3">
    <source>
        <dbReference type="Proteomes" id="UP000297385"/>
    </source>
</evidence>
<evidence type="ECO:0000313" key="2">
    <source>
        <dbReference type="EMBL" id="TFE42228.1"/>
    </source>
</evidence>
<gene>
    <name evidence="2" type="ORF">E2553_22410</name>
</gene>
<reference evidence="2 3" key="1">
    <citation type="submission" date="2019-03" db="EMBL/GenBank/DDBJ databases">
        <title>Complete Genome Sequence of Paraburkholderia dipogonis ICMP 19430T, a Nitrogen-fixing Symbiont of the South African Invasive Legume Dipogon lignosus in New Zealand.</title>
        <authorList>
            <person name="De Meyer S.E."/>
        </authorList>
    </citation>
    <scope>NUCLEOTIDE SEQUENCE [LARGE SCALE GENOMIC DNA]</scope>
    <source>
        <strain evidence="2 3">ICMP 19430</strain>
    </source>
</reference>
<organism evidence="2 3">
    <name type="scientific">Paraburkholderia dipogonis</name>
    <dbReference type="NCBI Taxonomy" id="1211383"/>
    <lineage>
        <taxon>Bacteria</taxon>
        <taxon>Pseudomonadati</taxon>
        <taxon>Pseudomonadota</taxon>
        <taxon>Betaproteobacteria</taxon>
        <taxon>Burkholderiales</taxon>
        <taxon>Burkholderiaceae</taxon>
        <taxon>Paraburkholderia</taxon>
    </lineage>
</organism>
<proteinExistence type="predicted"/>
<dbReference type="EMBL" id="SNVI01000002">
    <property type="protein sequence ID" value="TFE42228.1"/>
    <property type="molecule type" value="Genomic_DNA"/>
</dbReference>
<dbReference type="Proteomes" id="UP000297385">
    <property type="component" value="Unassembled WGS sequence"/>
</dbReference>
<feature type="signal peptide" evidence="1">
    <location>
        <begin position="1"/>
        <end position="34"/>
    </location>
</feature>